<dbReference type="GO" id="GO:0006565">
    <property type="term" value="P:L-serine catabolic process"/>
    <property type="evidence" value="ECO:0007669"/>
    <property type="project" value="TreeGrafter"/>
</dbReference>
<dbReference type="AlphaFoldDB" id="A0A2N6PHF8"/>
<evidence type="ECO:0000256" key="1">
    <source>
        <dbReference type="ARBA" id="ARBA00001933"/>
    </source>
</evidence>
<dbReference type="RefSeq" id="WP_102161921.1">
    <property type="nucleotide sequence ID" value="NZ_JALXPL010000015.1"/>
</dbReference>
<name>A0A2N6PHF8_9MICO</name>
<organism evidence="5 6">
    <name type="scientific">Brevibacterium luteolum</name>
    <dbReference type="NCBI Taxonomy" id="199591"/>
    <lineage>
        <taxon>Bacteria</taxon>
        <taxon>Bacillati</taxon>
        <taxon>Actinomycetota</taxon>
        <taxon>Actinomycetes</taxon>
        <taxon>Micrococcales</taxon>
        <taxon>Brevibacteriaceae</taxon>
        <taxon>Brevibacterium</taxon>
    </lineage>
</organism>
<dbReference type="GO" id="GO:0004794">
    <property type="term" value="F:threonine deaminase activity"/>
    <property type="evidence" value="ECO:0007669"/>
    <property type="project" value="UniProtKB-EC"/>
</dbReference>
<evidence type="ECO:0000313" key="5">
    <source>
        <dbReference type="EMBL" id="PMB98124.1"/>
    </source>
</evidence>
<dbReference type="InterPro" id="IPR036052">
    <property type="entry name" value="TrpB-like_PALP_sf"/>
</dbReference>
<evidence type="ECO:0000256" key="2">
    <source>
        <dbReference type="ARBA" id="ARBA00022898"/>
    </source>
</evidence>
<dbReference type="OrthoDB" id="9811476at2"/>
<evidence type="ECO:0000259" key="4">
    <source>
        <dbReference type="Pfam" id="PF00291"/>
    </source>
</evidence>
<dbReference type="InterPro" id="IPR001926">
    <property type="entry name" value="TrpB-like_PALP"/>
</dbReference>
<dbReference type="Pfam" id="PF00291">
    <property type="entry name" value="PALP"/>
    <property type="match status" value="1"/>
</dbReference>
<comment type="cofactor">
    <cofactor evidence="1">
        <name>pyridoxal 5'-phosphate</name>
        <dbReference type="ChEBI" id="CHEBI:597326"/>
    </cofactor>
</comment>
<evidence type="ECO:0000313" key="6">
    <source>
        <dbReference type="Proteomes" id="UP000235703"/>
    </source>
</evidence>
<comment type="caution">
    <text evidence="5">The sequence shown here is derived from an EMBL/GenBank/DDBJ whole genome shotgun (WGS) entry which is preliminary data.</text>
</comment>
<keyword evidence="2" id="KW-0663">Pyridoxal phosphate</keyword>
<dbReference type="NCBIfam" id="NF006094">
    <property type="entry name" value="PRK08246.1"/>
    <property type="match status" value="1"/>
</dbReference>
<dbReference type="EMBL" id="PNFZ01000003">
    <property type="protein sequence ID" value="PMB98124.1"/>
    <property type="molecule type" value="Genomic_DNA"/>
</dbReference>
<keyword evidence="3 5" id="KW-0456">Lyase</keyword>
<proteinExistence type="predicted"/>
<dbReference type="EC" id="4.3.1.19" evidence="5"/>
<keyword evidence="6" id="KW-1185">Reference proteome</keyword>
<dbReference type="GO" id="GO:0009097">
    <property type="term" value="P:isoleucine biosynthetic process"/>
    <property type="evidence" value="ECO:0007669"/>
    <property type="project" value="TreeGrafter"/>
</dbReference>
<protein>
    <submittedName>
        <fullName evidence="5">Threonine dehydratase</fullName>
        <ecNumber evidence="5">4.3.1.19</ecNumber>
    </submittedName>
</protein>
<feature type="domain" description="Tryptophan synthase beta chain-like PALP" evidence="4">
    <location>
        <begin position="17"/>
        <end position="318"/>
    </location>
</feature>
<dbReference type="PANTHER" id="PTHR48078">
    <property type="entry name" value="THREONINE DEHYDRATASE, MITOCHONDRIAL-RELATED"/>
    <property type="match status" value="1"/>
</dbReference>
<dbReference type="Proteomes" id="UP000235703">
    <property type="component" value="Unassembled WGS sequence"/>
</dbReference>
<dbReference type="GO" id="GO:0003941">
    <property type="term" value="F:L-serine ammonia-lyase activity"/>
    <property type="evidence" value="ECO:0007669"/>
    <property type="project" value="TreeGrafter"/>
</dbReference>
<evidence type="ECO:0000256" key="3">
    <source>
        <dbReference type="ARBA" id="ARBA00023239"/>
    </source>
</evidence>
<dbReference type="SUPFAM" id="SSF53686">
    <property type="entry name" value="Tryptophan synthase beta subunit-like PLP-dependent enzymes"/>
    <property type="match status" value="1"/>
</dbReference>
<accession>A0A2N6PHF8</accession>
<sequence length="329" mass="33263">MSIVPTRDEITAAHSLISSHIRRTPLLDITLPDGTPVTLKLELFQHTGSFKPRGAFTGALTAAEAPKSLVAASGGNHGLAVAHVASVLGIPARIFVPSTAPEAKVSRLRAMGAEVTVTGEVYADAFAASQEAAAQPGARALHAYDSPATVTGQGTLGLELDAQLRSRTKDQTGTAERTGTGAEAEVPTVLVATGGGGLVGGIAAWFGSDANVVPVEPETCAALHTALENGERTPISPSGVAADSLGASTIGEICFAVACQNALAPVLVTDAAIGEARTWLWRQTRIAAEPGGATALAALLSGAYRPTPGEQVTVVVCGANADPSDLPLD</sequence>
<reference evidence="5 6" key="1">
    <citation type="submission" date="2017-09" db="EMBL/GenBank/DDBJ databases">
        <title>Bacterial strain isolated from the female urinary microbiota.</title>
        <authorList>
            <person name="Thomas-White K."/>
            <person name="Kumar N."/>
            <person name="Forster S."/>
            <person name="Putonti C."/>
            <person name="Lawley T."/>
            <person name="Wolfe A.J."/>
        </authorList>
    </citation>
    <scope>NUCLEOTIDE SEQUENCE [LARGE SCALE GENOMIC DNA]</scope>
    <source>
        <strain evidence="5 6">UMB0680</strain>
    </source>
</reference>
<dbReference type="GO" id="GO:0006567">
    <property type="term" value="P:L-threonine catabolic process"/>
    <property type="evidence" value="ECO:0007669"/>
    <property type="project" value="TreeGrafter"/>
</dbReference>
<dbReference type="Gene3D" id="3.40.50.1100">
    <property type="match status" value="2"/>
</dbReference>
<gene>
    <name evidence="5" type="ORF">CJ198_07050</name>
</gene>
<dbReference type="InterPro" id="IPR050147">
    <property type="entry name" value="Ser/Thr_Dehydratase"/>
</dbReference>
<dbReference type="PANTHER" id="PTHR48078:SF6">
    <property type="entry name" value="L-THREONINE DEHYDRATASE CATABOLIC TDCB"/>
    <property type="match status" value="1"/>
</dbReference>